<dbReference type="Proteomes" id="UP000030645">
    <property type="component" value="Unassembled WGS sequence"/>
</dbReference>
<dbReference type="InterPro" id="IPR014855">
    <property type="entry name" value="NOZZLE"/>
</dbReference>
<accession>W9SJN4</accession>
<evidence type="ECO:0000256" key="1">
    <source>
        <dbReference type="ARBA" id="ARBA00022491"/>
    </source>
</evidence>
<feature type="region of interest" description="Disordered" evidence="4">
    <location>
        <begin position="1"/>
        <end position="46"/>
    </location>
</feature>
<keyword evidence="2" id="KW-0805">Transcription regulation</keyword>
<dbReference type="EMBL" id="KE345709">
    <property type="protein sequence ID" value="EXC12060.1"/>
    <property type="molecule type" value="Genomic_DNA"/>
</dbReference>
<evidence type="ECO:0000313" key="5">
    <source>
        <dbReference type="EMBL" id="EXC12060.1"/>
    </source>
</evidence>
<sequence length="361" mass="39002">MAPDETTSQEAAAAAAKPESAATKTRGRKPSNKAPNSKKQPQRGLGVAQLERLRLQEHRKKITEIPHLHPFNFLPDHFHFPAAAAEPLESVPVQYGAGGYGGAHRLMAAVQQQRMGTSAGFGCGSHYHYHQGVNNVGSSGGGHHVVMMQQPAQDQVNHMVDPQYPSYNGLRVETCSKELSSIPKTHDCFDICSFKKKRFNGDQMNGGTREILQMGGLMNFFGHGPNSCTTENVLSNSAGELSLGFGTTPQATTSSINIPQNIINHDHEGVEVVAVHRKGNPSVNGENVFMEYEFFPGKNDNITSIGSSGTTSKMMQILPKEFSSLGHGEEASYYANAITTATNSTTYGADTFNPLDLSLKL</sequence>
<evidence type="ECO:0000256" key="2">
    <source>
        <dbReference type="ARBA" id="ARBA00023015"/>
    </source>
</evidence>
<dbReference type="AlphaFoldDB" id="W9SJN4"/>
<dbReference type="STRING" id="981085.W9SJN4"/>
<dbReference type="eggNOG" id="ENOG502S4R5">
    <property type="taxonomic scope" value="Eukaryota"/>
</dbReference>
<dbReference type="GO" id="GO:0003700">
    <property type="term" value="F:DNA-binding transcription factor activity"/>
    <property type="evidence" value="ECO:0007669"/>
    <property type="project" value="InterPro"/>
</dbReference>
<evidence type="ECO:0000256" key="4">
    <source>
        <dbReference type="SAM" id="MobiDB-lite"/>
    </source>
</evidence>
<evidence type="ECO:0000313" key="6">
    <source>
        <dbReference type="Proteomes" id="UP000030645"/>
    </source>
</evidence>
<dbReference type="PANTHER" id="PTHR33388">
    <property type="entry name" value="OS01G0212500 PROTEIN"/>
    <property type="match status" value="1"/>
</dbReference>
<dbReference type="InterPro" id="IPR040356">
    <property type="entry name" value="SPEAR"/>
</dbReference>
<evidence type="ECO:0000256" key="3">
    <source>
        <dbReference type="ARBA" id="ARBA00023163"/>
    </source>
</evidence>
<dbReference type="PANTHER" id="PTHR33388:SF2">
    <property type="entry name" value="PROTEIN SPOROCYTELESS"/>
    <property type="match status" value="1"/>
</dbReference>
<protein>
    <recommendedName>
        <fullName evidence="7">Protein SPOROCYTELESS</fullName>
    </recommendedName>
</protein>
<gene>
    <name evidence="5" type="ORF">L484_006604</name>
</gene>
<dbReference type="Pfam" id="PF08744">
    <property type="entry name" value="NOZZLE"/>
    <property type="match status" value="1"/>
</dbReference>
<evidence type="ECO:0008006" key="7">
    <source>
        <dbReference type="Google" id="ProtNLM"/>
    </source>
</evidence>
<keyword evidence="3" id="KW-0804">Transcription</keyword>
<proteinExistence type="predicted"/>
<name>W9SJN4_9ROSA</name>
<keyword evidence="1" id="KW-0678">Repressor</keyword>
<organism evidence="5 6">
    <name type="scientific">Morus notabilis</name>
    <dbReference type="NCBI Taxonomy" id="981085"/>
    <lineage>
        <taxon>Eukaryota</taxon>
        <taxon>Viridiplantae</taxon>
        <taxon>Streptophyta</taxon>
        <taxon>Embryophyta</taxon>
        <taxon>Tracheophyta</taxon>
        <taxon>Spermatophyta</taxon>
        <taxon>Magnoliopsida</taxon>
        <taxon>eudicotyledons</taxon>
        <taxon>Gunneridae</taxon>
        <taxon>Pentapetalae</taxon>
        <taxon>rosids</taxon>
        <taxon>fabids</taxon>
        <taxon>Rosales</taxon>
        <taxon>Moraceae</taxon>
        <taxon>Moreae</taxon>
        <taxon>Morus</taxon>
    </lineage>
</organism>
<reference evidence="6" key="1">
    <citation type="submission" date="2013-01" db="EMBL/GenBank/DDBJ databases">
        <title>Draft Genome Sequence of a Mulberry Tree, Morus notabilis C.K. Schneid.</title>
        <authorList>
            <person name="He N."/>
            <person name="Zhao S."/>
        </authorList>
    </citation>
    <scope>NUCLEOTIDE SEQUENCE</scope>
</reference>
<keyword evidence="6" id="KW-1185">Reference proteome</keyword>
<feature type="compositionally biased region" description="Low complexity" evidence="4">
    <location>
        <begin position="1"/>
        <end position="24"/>
    </location>
</feature>